<dbReference type="Gene3D" id="1.20.1280.50">
    <property type="match status" value="1"/>
</dbReference>
<dbReference type="SUPFAM" id="SSF81383">
    <property type="entry name" value="F-box domain"/>
    <property type="match status" value="1"/>
</dbReference>
<proteinExistence type="predicted"/>
<dbReference type="Gramene" id="ONIVA10G04140.1">
    <property type="protein sequence ID" value="ONIVA10G04140.1"/>
    <property type="gene ID" value="ONIVA10G04140"/>
</dbReference>
<evidence type="ECO:0000259" key="1">
    <source>
        <dbReference type="Pfam" id="PF12937"/>
    </source>
</evidence>
<evidence type="ECO:0000313" key="2">
    <source>
        <dbReference type="EnsemblPlants" id="ONIVA10G04140.1"/>
    </source>
</evidence>
<evidence type="ECO:0000313" key="3">
    <source>
        <dbReference type="Proteomes" id="UP000006591"/>
    </source>
</evidence>
<dbReference type="HOGENOM" id="CLU_038427_1_0_1"/>
<sequence length="355" mass="39295">MAGNGKRKARSPPAMDATAELDDRLLAVILLRLPSAAALVRAATVCRRWRRVASSPTFLRLFRQLHHPLPLLGFFVCNNGFAVSRKVGGELVGEVVDPAFLPTFHPVPREFEGAISRCGHFSLASLPDVDRWALADTRDGLLLLCSTFSDRMSIPRNFLDAESAYLGAALRIDDDNDGGAGGVLCFEIIVVTYFMPGPRLCVFSSRSGAWTVHPYSDAGTAIMPMLGAFSDDMHTNGSVYWLIDDDDDDDDDNPYLLALDARTKQFSNIKLPRAMWTRYRGNMCVMRSDDGELRVVAIMDAGEGFVFLKHYGSGWVFALSLETMMFIDLPHRRFYSGPALPYRMALHPPLPALAD</sequence>
<feature type="domain" description="F-box" evidence="1">
    <location>
        <begin position="25"/>
        <end position="57"/>
    </location>
</feature>
<protein>
    <recommendedName>
        <fullName evidence="1">F-box domain-containing protein</fullName>
    </recommendedName>
</protein>
<dbReference type="InterPro" id="IPR001810">
    <property type="entry name" value="F-box_dom"/>
</dbReference>
<keyword evidence="3" id="KW-1185">Reference proteome</keyword>
<dbReference type="EnsemblPlants" id="ONIVA10G04140.1">
    <property type="protein sequence ID" value="ONIVA10G04140.1"/>
    <property type="gene ID" value="ONIVA10G04140"/>
</dbReference>
<dbReference type="AlphaFoldDB" id="A0A0E0IQ76"/>
<dbReference type="Proteomes" id="UP000006591">
    <property type="component" value="Chromosome 10"/>
</dbReference>
<dbReference type="InterPro" id="IPR036047">
    <property type="entry name" value="F-box-like_dom_sf"/>
</dbReference>
<reference evidence="2" key="2">
    <citation type="submission" date="2018-04" db="EMBL/GenBank/DDBJ databases">
        <title>OnivRS2 (Oryza nivara Reference Sequence Version 2).</title>
        <authorList>
            <person name="Zhang J."/>
            <person name="Kudrna D."/>
            <person name="Lee S."/>
            <person name="Talag J."/>
            <person name="Rajasekar S."/>
            <person name="Welchert J."/>
            <person name="Hsing Y.-I."/>
            <person name="Wing R.A."/>
        </authorList>
    </citation>
    <scope>NUCLEOTIDE SEQUENCE [LARGE SCALE GENOMIC DNA]</scope>
</reference>
<dbReference type="OMA" id="FSDEMHA"/>
<dbReference type="eggNOG" id="ENOG502R5WN">
    <property type="taxonomic scope" value="Eukaryota"/>
</dbReference>
<dbReference type="Pfam" id="PF12937">
    <property type="entry name" value="F-box-like"/>
    <property type="match status" value="1"/>
</dbReference>
<organism evidence="2">
    <name type="scientific">Oryza nivara</name>
    <name type="common">Indian wild rice</name>
    <name type="synonym">Oryza sativa f. spontanea</name>
    <dbReference type="NCBI Taxonomy" id="4536"/>
    <lineage>
        <taxon>Eukaryota</taxon>
        <taxon>Viridiplantae</taxon>
        <taxon>Streptophyta</taxon>
        <taxon>Embryophyta</taxon>
        <taxon>Tracheophyta</taxon>
        <taxon>Spermatophyta</taxon>
        <taxon>Magnoliopsida</taxon>
        <taxon>Liliopsida</taxon>
        <taxon>Poales</taxon>
        <taxon>Poaceae</taxon>
        <taxon>BOP clade</taxon>
        <taxon>Oryzoideae</taxon>
        <taxon>Oryzeae</taxon>
        <taxon>Oryzinae</taxon>
        <taxon>Oryza</taxon>
    </lineage>
</organism>
<name>A0A0E0IQ76_ORYNI</name>
<reference evidence="2" key="1">
    <citation type="submission" date="2015-04" db="UniProtKB">
        <authorList>
            <consortium name="EnsemblPlants"/>
        </authorList>
    </citation>
    <scope>IDENTIFICATION</scope>
    <source>
        <strain evidence="2">SL10</strain>
    </source>
</reference>
<accession>A0A0E0IQ76</accession>
<dbReference type="PANTHER" id="PTHR33207">
    <property type="entry name" value="F-BOX DOMAIN CONTAINING PROTEIN-RELATED"/>
    <property type="match status" value="1"/>
</dbReference>